<keyword evidence="6 9" id="KW-1133">Transmembrane helix</keyword>
<feature type="transmembrane region" description="Helical" evidence="9">
    <location>
        <begin position="146"/>
        <end position="172"/>
    </location>
</feature>
<dbReference type="Proteomes" id="UP000032366">
    <property type="component" value="Unassembled WGS sequence"/>
</dbReference>
<evidence type="ECO:0000256" key="1">
    <source>
        <dbReference type="ARBA" id="ARBA00004651"/>
    </source>
</evidence>
<evidence type="ECO:0000256" key="2">
    <source>
        <dbReference type="ARBA" id="ARBA00010692"/>
    </source>
</evidence>
<dbReference type="Gene3D" id="1.10.1760.20">
    <property type="match status" value="1"/>
</dbReference>
<keyword evidence="4 8" id="KW-1003">Cell membrane</keyword>
<dbReference type="PANTHER" id="PTHR34295">
    <property type="entry name" value="BIOTIN TRANSPORTER BIOY"/>
    <property type="match status" value="1"/>
</dbReference>
<evidence type="ECO:0000256" key="8">
    <source>
        <dbReference type="PIRNR" id="PIRNR016661"/>
    </source>
</evidence>
<comment type="similarity">
    <text evidence="2 8">Belongs to the BioY family.</text>
</comment>
<proteinExistence type="inferred from homology"/>
<dbReference type="GO" id="GO:0005886">
    <property type="term" value="C:plasma membrane"/>
    <property type="evidence" value="ECO:0007669"/>
    <property type="project" value="UniProtKB-SubCell"/>
</dbReference>
<organism evidence="11 13">
    <name type="scientific">Staphylococcus microti</name>
    <dbReference type="NCBI Taxonomy" id="569857"/>
    <lineage>
        <taxon>Bacteria</taxon>
        <taxon>Bacillati</taxon>
        <taxon>Bacillota</taxon>
        <taxon>Bacilli</taxon>
        <taxon>Bacillales</taxon>
        <taxon>Staphylococcaceae</taxon>
        <taxon>Staphylococcus</taxon>
    </lineage>
</organism>
<dbReference type="AlphaFoldDB" id="A0A0D6XRP3"/>
<feature type="transmembrane region" description="Helical" evidence="9">
    <location>
        <begin position="78"/>
        <end position="100"/>
    </location>
</feature>
<protein>
    <recommendedName>
        <fullName evidence="8">Biotin transporter</fullName>
    </recommendedName>
</protein>
<dbReference type="OrthoDB" id="9803495at2"/>
<dbReference type="PIRSF" id="PIRSF016661">
    <property type="entry name" value="BioY"/>
    <property type="match status" value="1"/>
</dbReference>
<reference evidence="10 12" key="1">
    <citation type="submission" date="2015-01" db="EMBL/GenBank/DDBJ databases">
        <authorList>
            <person name="Guo J."/>
        </authorList>
    </citation>
    <scope>NUCLEOTIDE SEQUENCE [LARGE SCALE GENOMIC DNA]</scope>
    <source>
        <strain evidence="10 12">DSM 22147</strain>
    </source>
</reference>
<reference evidence="11 13" key="2">
    <citation type="submission" date="2018-06" db="EMBL/GenBank/DDBJ databases">
        <authorList>
            <consortium name="Pathogen Informatics"/>
            <person name="Doyle S."/>
        </authorList>
    </citation>
    <scope>NUCLEOTIDE SEQUENCE [LARGE SCALE GENOMIC DNA]</scope>
    <source>
        <strain evidence="11 13">NCTC13832</strain>
    </source>
</reference>
<evidence type="ECO:0000256" key="4">
    <source>
        <dbReference type="ARBA" id="ARBA00022475"/>
    </source>
</evidence>
<feature type="transmembrane region" description="Helical" evidence="9">
    <location>
        <begin position="54"/>
        <end position="72"/>
    </location>
</feature>
<name>A0A0D6XRP3_9STAP</name>
<feature type="transmembrane region" description="Helical" evidence="9">
    <location>
        <begin position="5"/>
        <end position="25"/>
    </location>
</feature>
<feature type="transmembrane region" description="Helical" evidence="9">
    <location>
        <begin position="31"/>
        <end position="49"/>
    </location>
</feature>
<evidence type="ECO:0000256" key="6">
    <source>
        <dbReference type="ARBA" id="ARBA00022989"/>
    </source>
</evidence>
<keyword evidence="5 9" id="KW-0812">Transmembrane</keyword>
<dbReference type="RefSeq" id="WP_044359637.1">
    <property type="nucleotide sequence ID" value="NZ_JXWY01000031.1"/>
</dbReference>
<dbReference type="PANTHER" id="PTHR34295:SF4">
    <property type="entry name" value="BIOTIN TRANSPORTER BIOY-RELATED"/>
    <property type="match status" value="1"/>
</dbReference>
<feature type="transmembrane region" description="Helical" evidence="9">
    <location>
        <begin position="112"/>
        <end position="140"/>
    </location>
</feature>
<keyword evidence="7 8" id="KW-0472">Membrane</keyword>
<dbReference type="InterPro" id="IPR003784">
    <property type="entry name" value="BioY"/>
</dbReference>
<evidence type="ECO:0000313" key="13">
    <source>
        <dbReference type="Proteomes" id="UP000254100"/>
    </source>
</evidence>
<dbReference type="EMBL" id="UHDT01000001">
    <property type="protein sequence ID" value="SUM58213.1"/>
    <property type="molecule type" value="Genomic_DNA"/>
</dbReference>
<comment type="subcellular location">
    <subcellularLocation>
        <location evidence="1 8">Cell membrane</location>
        <topology evidence="1 8">Multi-pass membrane protein</topology>
    </subcellularLocation>
</comment>
<dbReference type="Pfam" id="PF02632">
    <property type="entry name" value="BioY"/>
    <property type="match status" value="1"/>
</dbReference>
<evidence type="ECO:0000313" key="10">
    <source>
        <dbReference type="EMBL" id="KIX91125.1"/>
    </source>
</evidence>
<evidence type="ECO:0000256" key="5">
    <source>
        <dbReference type="ARBA" id="ARBA00022692"/>
    </source>
</evidence>
<dbReference type="STRING" id="569857.TP70_04050"/>
<gene>
    <name evidence="11" type="primary">bioY</name>
    <name evidence="11" type="ORF">NCTC13832_01961</name>
    <name evidence="10" type="ORF">TP70_04050</name>
</gene>
<evidence type="ECO:0000256" key="7">
    <source>
        <dbReference type="ARBA" id="ARBA00023136"/>
    </source>
</evidence>
<evidence type="ECO:0000313" key="11">
    <source>
        <dbReference type="EMBL" id="SUM58213.1"/>
    </source>
</evidence>
<dbReference type="EMBL" id="JXWY01000031">
    <property type="protein sequence ID" value="KIX91125.1"/>
    <property type="molecule type" value="Genomic_DNA"/>
</dbReference>
<dbReference type="GO" id="GO:0015225">
    <property type="term" value="F:biotin transmembrane transporter activity"/>
    <property type="evidence" value="ECO:0007669"/>
    <property type="project" value="UniProtKB-UniRule"/>
</dbReference>
<keyword evidence="12" id="KW-1185">Reference proteome</keyword>
<keyword evidence="3 8" id="KW-0813">Transport</keyword>
<dbReference type="Proteomes" id="UP000254100">
    <property type="component" value="Unassembled WGS sequence"/>
</dbReference>
<accession>A0A0D6XRP3</accession>
<evidence type="ECO:0000256" key="3">
    <source>
        <dbReference type="ARBA" id="ARBA00022448"/>
    </source>
</evidence>
<sequence>MNTKFLVYAAMMTAVIAVMGLVPAIPLPFLPVPIVLQNIGIFLAGILLGRKYGFLSVVVFLLLVMAGAPLLSGGRGGFGVFLGPSAGYLGMYAISAYLIGWARDRQYDKLNFGRTLAIIIVFGVILLDTVGGIVMAFIIHMPISEALYLSLTFIPGDVMKAVIASLIAVALYNNPVTARIMKQMSA</sequence>
<evidence type="ECO:0000256" key="9">
    <source>
        <dbReference type="SAM" id="Phobius"/>
    </source>
</evidence>
<evidence type="ECO:0000313" key="12">
    <source>
        <dbReference type="Proteomes" id="UP000032366"/>
    </source>
</evidence>